<dbReference type="SUPFAM" id="SSF52540">
    <property type="entry name" value="P-loop containing nucleoside triphosphate hydrolases"/>
    <property type="match status" value="1"/>
</dbReference>
<dbReference type="GO" id="GO:0005829">
    <property type="term" value="C:cytosol"/>
    <property type="evidence" value="ECO:0007669"/>
    <property type="project" value="TreeGrafter"/>
</dbReference>
<sequence length="448" mass="51641">MNLQQQKLRLEKIILSYGYADTRYTDIIISSLNSEHFSPQVQSTFKYLKKYYEKYNAIVTSEYVNNLFTMGKIKADGHVNFNIIHAALGNYPIKDTADLKSHIDLLREQIVKEKTVILLEKFADKQPQANEVVEDMKKIIEFHNYQYMRKNVFVDVHDVDKRINGYLAPDMSDNLISSGFQAIDEAIGGFKRKESIYVIGRKGAGKSVLLFNLGYHAWKDEQNVLFITLEIDKDDYSRRIDSYITKIPALTLKTKTLNEAEQMILKLKMNTIKENRDENGLQHTAVMHIVESNANINVNAIKQIVREQEERRNVRYDVIVVDYASLLQPTLLYREDRLKHGQIAFELKNFARDNDYLVISAAQMNRAGEGEGIVTSGNVANSDSIADHLDYGIAIVVEKDPMIKTGRILSFKTRDGNPFNFTIKKNYDILRIEECEDDTLNWTEDIKQ</sequence>
<dbReference type="RefSeq" id="WP_090943508.1">
    <property type="nucleotide sequence ID" value="NZ_FOTS01000066.1"/>
</dbReference>
<proteinExistence type="predicted"/>
<gene>
    <name evidence="2" type="ORF">SAMN04490355_106619</name>
</gene>
<keyword evidence="3" id="KW-1185">Reference proteome</keyword>
<dbReference type="GO" id="GO:0005524">
    <property type="term" value="F:ATP binding"/>
    <property type="evidence" value="ECO:0007669"/>
    <property type="project" value="InterPro"/>
</dbReference>
<dbReference type="InterPro" id="IPR027417">
    <property type="entry name" value="P-loop_NTPase"/>
</dbReference>
<keyword evidence="2" id="KW-0067">ATP-binding</keyword>
<dbReference type="EMBL" id="FOTS01000066">
    <property type="protein sequence ID" value="SFM28402.1"/>
    <property type="molecule type" value="Genomic_DNA"/>
</dbReference>
<dbReference type="GO" id="GO:0003678">
    <property type="term" value="F:DNA helicase activity"/>
    <property type="evidence" value="ECO:0007669"/>
    <property type="project" value="InterPro"/>
</dbReference>
<keyword evidence="2" id="KW-0378">Hydrolase</keyword>
<protein>
    <submittedName>
        <fullName evidence="2">Replicative DNA helicase</fullName>
    </submittedName>
</protein>
<dbReference type="InterPro" id="IPR007694">
    <property type="entry name" value="DNA_helicase_DnaB-like_C"/>
</dbReference>
<dbReference type="Proteomes" id="UP000199520">
    <property type="component" value="Unassembled WGS sequence"/>
</dbReference>
<evidence type="ECO:0000259" key="1">
    <source>
        <dbReference type="Pfam" id="PF03796"/>
    </source>
</evidence>
<name>A0A1I4PKR4_9FIRM</name>
<accession>A0A1I4PKR4</accession>
<dbReference type="AlphaFoldDB" id="A0A1I4PKR4"/>
<dbReference type="PANTHER" id="PTHR30153">
    <property type="entry name" value="REPLICATIVE DNA HELICASE DNAB"/>
    <property type="match status" value="1"/>
</dbReference>
<feature type="domain" description="SF4 helicase" evidence="1">
    <location>
        <begin position="176"/>
        <end position="370"/>
    </location>
</feature>
<organism evidence="2 3">
    <name type="scientific">Pelosinus propionicus DSM 13327</name>
    <dbReference type="NCBI Taxonomy" id="1123291"/>
    <lineage>
        <taxon>Bacteria</taxon>
        <taxon>Bacillati</taxon>
        <taxon>Bacillota</taxon>
        <taxon>Negativicutes</taxon>
        <taxon>Selenomonadales</taxon>
        <taxon>Sporomusaceae</taxon>
        <taxon>Pelosinus</taxon>
    </lineage>
</organism>
<evidence type="ECO:0000313" key="2">
    <source>
        <dbReference type="EMBL" id="SFM28402.1"/>
    </source>
</evidence>
<dbReference type="GO" id="GO:0006260">
    <property type="term" value="P:DNA replication"/>
    <property type="evidence" value="ECO:0007669"/>
    <property type="project" value="InterPro"/>
</dbReference>
<dbReference type="PANTHER" id="PTHR30153:SF2">
    <property type="entry name" value="REPLICATIVE DNA HELICASE"/>
    <property type="match status" value="1"/>
</dbReference>
<dbReference type="STRING" id="1123291.SAMN04490355_106619"/>
<keyword evidence="2" id="KW-0347">Helicase</keyword>
<keyword evidence="2" id="KW-0547">Nucleotide-binding</keyword>
<reference evidence="3" key="1">
    <citation type="submission" date="2016-10" db="EMBL/GenBank/DDBJ databases">
        <authorList>
            <person name="Varghese N."/>
            <person name="Submissions S."/>
        </authorList>
    </citation>
    <scope>NUCLEOTIDE SEQUENCE [LARGE SCALE GENOMIC DNA]</scope>
    <source>
        <strain evidence="3">DSM 13327</strain>
    </source>
</reference>
<dbReference type="Pfam" id="PF03796">
    <property type="entry name" value="DnaB_C"/>
    <property type="match status" value="1"/>
</dbReference>
<evidence type="ECO:0000313" key="3">
    <source>
        <dbReference type="Proteomes" id="UP000199520"/>
    </source>
</evidence>
<dbReference type="Gene3D" id="3.40.50.300">
    <property type="entry name" value="P-loop containing nucleotide triphosphate hydrolases"/>
    <property type="match status" value="1"/>
</dbReference>